<name>A0ACB9ISL5_9ASTR</name>
<evidence type="ECO:0000313" key="1">
    <source>
        <dbReference type="EMBL" id="KAI3810365.1"/>
    </source>
</evidence>
<keyword evidence="2" id="KW-1185">Reference proteome</keyword>
<dbReference type="EMBL" id="CM042024">
    <property type="protein sequence ID" value="KAI3810365.1"/>
    <property type="molecule type" value="Genomic_DNA"/>
</dbReference>
<organism evidence="1 2">
    <name type="scientific">Smallanthus sonchifolius</name>
    <dbReference type="NCBI Taxonomy" id="185202"/>
    <lineage>
        <taxon>Eukaryota</taxon>
        <taxon>Viridiplantae</taxon>
        <taxon>Streptophyta</taxon>
        <taxon>Embryophyta</taxon>
        <taxon>Tracheophyta</taxon>
        <taxon>Spermatophyta</taxon>
        <taxon>Magnoliopsida</taxon>
        <taxon>eudicotyledons</taxon>
        <taxon>Gunneridae</taxon>
        <taxon>Pentapetalae</taxon>
        <taxon>asterids</taxon>
        <taxon>campanulids</taxon>
        <taxon>Asterales</taxon>
        <taxon>Asteraceae</taxon>
        <taxon>Asteroideae</taxon>
        <taxon>Heliantheae alliance</taxon>
        <taxon>Millerieae</taxon>
        <taxon>Smallanthus</taxon>
    </lineage>
</organism>
<gene>
    <name evidence="1" type="ORF">L1987_19977</name>
</gene>
<reference evidence="2" key="1">
    <citation type="journal article" date="2022" name="Mol. Ecol. Resour.">
        <title>The genomes of chicory, endive, great burdock and yacon provide insights into Asteraceae palaeo-polyploidization history and plant inulin production.</title>
        <authorList>
            <person name="Fan W."/>
            <person name="Wang S."/>
            <person name="Wang H."/>
            <person name="Wang A."/>
            <person name="Jiang F."/>
            <person name="Liu H."/>
            <person name="Zhao H."/>
            <person name="Xu D."/>
            <person name="Zhang Y."/>
        </authorList>
    </citation>
    <scope>NUCLEOTIDE SEQUENCE [LARGE SCALE GENOMIC DNA]</scope>
    <source>
        <strain evidence="2">cv. Yunnan</strain>
    </source>
</reference>
<reference evidence="1 2" key="2">
    <citation type="journal article" date="2022" name="Mol. Ecol. Resour.">
        <title>The genomes of chicory, endive, great burdock and yacon provide insights into Asteraceae paleo-polyploidization history and plant inulin production.</title>
        <authorList>
            <person name="Fan W."/>
            <person name="Wang S."/>
            <person name="Wang H."/>
            <person name="Wang A."/>
            <person name="Jiang F."/>
            <person name="Liu H."/>
            <person name="Zhao H."/>
            <person name="Xu D."/>
            <person name="Zhang Y."/>
        </authorList>
    </citation>
    <scope>NUCLEOTIDE SEQUENCE [LARGE SCALE GENOMIC DNA]</scope>
    <source>
        <strain evidence="2">cv. Yunnan</strain>
        <tissue evidence="1">Leaves</tissue>
    </source>
</reference>
<proteinExistence type="predicted"/>
<comment type="caution">
    <text evidence="1">The sequence shown here is derived from an EMBL/GenBank/DDBJ whole genome shotgun (WGS) entry which is preliminary data.</text>
</comment>
<evidence type="ECO:0000313" key="2">
    <source>
        <dbReference type="Proteomes" id="UP001056120"/>
    </source>
</evidence>
<accession>A0ACB9ISL5</accession>
<protein>
    <submittedName>
        <fullName evidence="1">Uncharacterized protein</fullName>
    </submittedName>
</protein>
<dbReference type="Proteomes" id="UP001056120">
    <property type="component" value="Linkage Group LG07"/>
</dbReference>
<sequence>MMNHSSSSTTTTTTITSLKSFYSSLTHSLDNLYHSFHSKNVISIHFLQLVLASLQSFHSELTLLVRKLHLPVGEKWLDEYMDESARLWEVCHVLKSGISNMEIYCSMGASIPSILENHDLNPQISREVLAAISRCQRESVRLEEENKSLTETRIKPLTMKFEESVSVQSKFNSFNGFRGALYALKNISSLLLKIMVNGMVYCSNETSFSSSTNTNTTGYNENRTISRSDFMVSAARLNRRVNEREDGKDGILLDEFQETTHAMDELKRELERIRGFEMKFDISWRVENLKSCFGRLQCGVENTIVQLDDFFDEVVESRKTLLEL</sequence>